<organism evidence="2 3">
    <name type="scientific">Brucella tritici</name>
    <dbReference type="NCBI Taxonomy" id="94626"/>
    <lineage>
        <taxon>Bacteria</taxon>
        <taxon>Pseudomonadati</taxon>
        <taxon>Pseudomonadota</taxon>
        <taxon>Alphaproteobacteria</taxon>
        <taxon>Hyphomicrobiales</taxon>
        <taxon>Brucellaceae</taxon>
        <taxon>Brucella/Ochrobactrum group</taxon>
        <taxon>Brucella</taxon>
    </lineage>
</organism>
<accession>A0A6N6QDV3</accession>
<dbReference type="Proteomes" id="UP000481643">
    <property type="component" value="Unassembled WGS sequence"/>
</dbReference>
<reference evidence="2 3" key="1">
    <citation type="submission" date="2019-09" db="EMBL/GenBank/DDBJ databases">
        <title>Taxonomic organization of the family Brucellaceae based on a phylogenomic approach.</title>
        <authorList>
            <person name="Leclercq S."/>
            <person name="Cloeckaert A."/>
            <person name="Zygmunt M.S."/>
        </authorList>
    </citation>
    <scope>NUCLEOTIDE SEQUENCE [LARGE SCALE GENOMIC DNA]</scope>
    <source>
        <strain evidence="2 3">WS1830</strain>
    </source>
</reference>
<sequence length="186" mass="20986">MNFSWTSHRFSGGALALDIANSVILRHDATRSVDRFAEPDNLKSFASAAERFCAEKGLPLPLASVEPENLRRFLSLREAIDGYFRAFVRGKDDDRLLADLLECVADVLRYTTSPMALETAAAHSALRLMATCQSGTNADRLKICANCGWLFIDQSRNRSRVWCDMMVCGNRAKASRHYYRNREVEM</sequence>
<dbReference type="Pfam" id="PF07336">
    <property type="entry name" value="ABATE"/>
    <property type="match status" value="1"/>
</dbReference>
<dbReference type="SUPFAM" id="SSF160904">
    <property type="entry name" value="Jann2411-like"/>
    <property type="match status" value="1"/>
</dbReference>
<evidence type="ECO:0000313" key="3">
    <source>
        <dbReference type="Proteomes" id="UP000481643"/>
    </source>
</evidence>
<dbReference type="Pfam" id="PF11706">
    <property type="entry name" value="zf-CGNR"/>
    <property type="match status" value="1"/>
</dbReference>
<dbReference type="Gene3D" id="1.10.3300.10">
    <property type="entry name" value="Jann2411-like domain"/>
    <property type="match status" value="1"/>
</dbReference>
<dbReference type="RefSeq" id="WP_151556555.1">
    <property type="nucleotide sequence ID" value="NZ_JAKVTF010000001.1"/>
</dbReference>
<gene>
    <name evidence="2" type="ORF">F9L08_02375</name>
</gene>
<name>A0A6N6QDV3_9HYPH</name>
<proteinExistence type="predicted"/>
<dbReference type="PANTHER" id="PTHR35525:SF3">
    <property type="entry name" value="BLL6575 PROTEIN"/>
    <property type="match status" value="1"/>
</dbReference>
<dbReference type="InterPro" id="IPR021005">
    <property type="entry name" value="Znf_CGNR"/>
</dbReference>
<protein>
    <recommendedName>
        <fullName evidence="1">Zinc finger CGNR domain-containing protein</fullName>
    </recommendedName>
</protein>
<evidence type="ECO:0000313" key="2">
    <source>
        <dbReference type="EMBL" id="KAB2690331.1"/>
    </source>
</evidence>
<dbReference type="InterPro" id="IPR010852">
    <property type="entry name" value="ABATE"/>
</dbReference>
<evidence type="ECO:0000259" key="1">
    <source>
        <dbReference type="Pfam" id="PF11706"/>
    </source>
</evidence>
<feature type="domain" description="Zinc finger CGNR" evidence="1">
    <location>
        <begin position="140"/>
        <end position="180"/>
    </location>
</feature>
<dbReference type="InterPro" id="IPR023286">
    <property type="entry name" value="ABATE_dom_sf"/>
</dbReference>
<dbReference type="EMBL" id="WBVX01000001">
    <property type="protein sequence ID" value="KAB2690331.1"/>
    <property type="molecule type" value="Genomic_DNA"/>
</dbReference>
<comment type="caution">
    <text evidence="2">The sequence shown here is derived from an EMBL/GenBank/DDBJ whole genome shotgun (WGS) entry which is preliminary data.</text>
</comment>
<dbReference type="AlphaFoldDB" id="A0A6N6QDV3"/>
<dbReference type="PANTHER" id="PTHR35525">
    <property type="entry name" value="BLL6575 PROTEIN"/>
    <property type="match status" value="1"/>
</dbReference>